<accession>A0A5C8ZBK1</accession>
<sequence length="200" mass="21646">MPDHAVSTITVWSTDPPALAAVKVHAAAPSDWPVAPAGRSGGHRLLAWLGGLGERRGLSSGAWVERPFSLEAVVPTGMDEGAWDGDRALALWGTSRPELESTVEVVADDRIVYGLATAYSHAGEVFRALSAAHPSVVVHAVTTCESEYAAVAWYVRGEVVDERELQLDLTDEEWEEWDLDWDLPADWSFDVATAQRLAIG</sequence>
<proteinExistence type="predicted"/>
<dbReference type="AlphaFoldDB" id="A0A5C8ZBK1"/>
<gene>
    <name evidence="1" type="ORF">FMM08_14325</name>
</gene>
<dbReference type="EMBL" id="VKAC01000008">
    <property type="protein sequence ID" value="TXR55485.1"/>
    <property type="molecule type" value="Genomic_DNA"/>
</dbReference>
<evidence type="ECO:0000313" key="2">
    <source>
        <dbReference type="Proteomes" id="UP000321234"/>
    </source>
</evidence>
<organism evidence="1 2">
    <name type="scientific">Quadrisphaera setariae</name>
    <dbReference type="NCBI Taxonomy" id="2593304"/>
    <lineage>
        <taxon>Bacteria</taxon>
        <taxon>Bacillati</taxon>
        <taxon>Actinomycetota</taxon>
        <taxon>Actinomycetes</taxon>
        <taxon>Kineosporiales</taxon>
        <taxon>Kineosporiaceae</taxon>
        <taxon>Quadrisphaera</taxon>
    </lineage>
</organism>
<dbReference type="OrthoDB" id="5184327at2"/>
<reference evidence="1 2" key="1">
    <citation type="submission" date="2019-07" db="EMBL/GenBank/DDBJ databases">
        <title>Quadrisphaera sp. strain DD2A genome sequencing and assembly.</title>
        <authorList>
            <person name="Kim I."/>
        </authorList>
    </citation>
    <scope>NUCLEOTIDE SEQUENCE [LARGE SCALE GENOMIC DNA]</scope>
    <source>
        <strain evidence="1 2">DD2A</strain>
    </source>
</reference>
<evidence type="ECO:0000313" key="1">
    <source>
        <dbReference type="EMBL" id="TXR55485.1"/>
    </source>
</evidence>
<evidence type="ECO:0008006" key="3">
    <source>
        <dbReference type="Google" id="ProtNLM"/>
    </source>
</evidence>
<comment type="caution">
    <text evidence="1">The sequence shown here is derived from an EMBL/GenBank/DDBJ whole genome shotgun (WGS) entry which is preliminary data.</text>
</comment>
<keyword evidence="2" id="KW-1185">Reference proteome</keyword>
<protein>
    <recommendedName>
        <fullName evidence="3">YubB ferredoxin-like domain-containing protein</fullName>
    </recommendedName>
</protein>
<name>A0A5C8ZBK1_9ACTN</name>
<dbReference type="Proteomes" id="UP000321234">
    <property type="component" value="Unassembled WGS sequence"/>
</dbReference>
<dbReference type="RefSeq" id="WP_147927061.1">
    <property type="nucleotide sequence ID" value="NZ_VKAC01000008.1"/>
</dbReference>